<dbReference type="PANTHER" id="PTHR22911:SF137">
    <property type="entry name" value="SOLUTE CARRIER FAMILY 35 MEMBER G2-RELATED"/>
    <property type="match status" value="1"/>
</dbReference>
<feature type="transmembrane region" description="Helical" evidence="3">
    <location>
        <begin position="243"/>
        <end position="263"/>
    </location>
</feature>
<feature type="transmembrane region" description="Helical" evidence="3">
    <location>
        <begin position="215"/>
        <end position="236"/>
    </location>
</feature>
<evidence type="ECO:0000256" key="1">
    <source>
        <dbReference type="ARBA" id="ARBA00004127"/>
    </source>
</evidence>
<dbReference type="STRING" id="1385510.GCA_000425205_02575"/>
<keyword evidence="3" id="KW-0472">Membrane</keyword>
<accession>A0A0A5GD36</accession>
<sequence>MSRLNLGTTFALLAGVTYGVNSIIVKQAHNLGVSTFDLLFYQFFFATLYFGVKSIQARAKQGYEREPISLLFKSPFNWIAAITAVSTGLLYYSSIQLTDPSVASLGLFQYPWILFLLGIWLDKEAFTNKKGLSILLLWLGSLLLIGSSLSSLKGLGLLYGVAAGASFAVYLFSLKKITAHIHTKLFITLISLIGALFVCLVNIEHLSIFSVEALTFGLLAAMLGQILTFELTIAAAKKIPSGMLGVFTSTELPVAMLLTWIIWGPFPTLGKLSGLTLMFLAIVWMNIQDQPIKQPANSDVNLQTHQ</sequence>
<dbReference type="AlphaFoldDB" id="A0A0A5GD36"/>
<comment type="caution">
    <text evidence="5">The sequence shown here is derived from an EMBL/GenBank/DDBJ whole genome shotgun (WGS) entry which is preliminary data.</text>
</comment>
<feature type="transmembrane region" description="Helical" evidence="3">
    <location>
        <begin position="132"/>
        <end position="150"/>
    </location>
</feature>
<comment type="similarity">
    <text evidence="2">Belongs to the EamA transporter family.</text>
</comment>
<feature type="transmembrane region" description="Helical" evidence="3">
    <location>
        <begin position="185"/>
        <end position="203"/>
    </location>
</feature>
<dbReference type="Proteomes" id="UP000030528">
    <property type="component" value="Unassembled WGS sequence"/>
</dbReference>
<keyword evidence="3" id="KW-1133">Transmembrane helix</keyword>
<dbReference type="PANTHER" id="PTHR22911">
    <property type="entry name" value="ACYL-MALONYL CONDENSING ENZYME-RELATED"/>
    <property type="match status" value="1"/>
</dbReference>
<feature type="transmembrane region" description="Helical" evidence="3">
    <location>
        <begin position="101"/>
        <end position="120"/>
    </location>
</feature>
<dbReference type="eggNOG" id="COG0697">
    <property type="taxonomic scope" value="Bacteria"/>
</dbReference>
<reference evidence="5 6" key="1">
    <citation type="submission" date="2013-08" db="EMBL/GenBank/DDBJ databases">
        <authorList>
            <person name="Huang J."/>
            <person name="Wang G."/>
        </authorList>
    </citation>
    <scope>NUCLEOTIDE SEQUENCE [LARGE SCALE GENOMIC DNA]</scope>
    <source>
        <strain evidence="5 6">JSM 076056</strain>
    </source>
</reference>
<feature type="domain" description="EamA" evidence="4">
    <location>
        <begin position="6"/>
        <end position="145"/>
    </location>
</feature>
<keyword evidence="3" id="KW-0812">Transmembrane</keyword>
<dbReference type="InterPro" id="IPR037185">
    <property type="entry name" value="EmrE-like"/>
</dbReference>
<evidence type="ECO:0000313" key="6">
    <source>
        <dbReference type="Proteomes" id="UP000030528"/>
    </source>
</evidence>
<dbReference type="GO" id="GO:0016020">
    <property type="term" value="C:membrane"/>
    <property type="evidence" value="ECO:0007669"/>
    <property type="project" value="InterPro"/>
</dbReference>
<dbReference type="RefSeq" id="WP_036770176.1">
    <property type="nucleotide sequence ID" value="NZ_AULI01000011.1"/>
</dbReference>
<evidence type="ECO:0000256" key="3">
    <source>
        <dbReference type="SAM" id="Phobius"/>
    </source>
</evidence>
<dbReference type="InterPro" id="IPR000620">
    <property type="entry name" value="EamA_dom"/>
</dbReference>
<feature type="transmembrane region" description="Helical" evidence="3">
    <location>
        <begin position="156"/>
        <end position="173"/>
    </location>
</feature>
<feature type="transmembrane region" description="Helical" evidence="3">
    <location>
        <begin position="269"/>
        <end position="287"/>
    </location>
</feature>
<dbReference type="OrthoDB" id="2974058at2"/>
<comment type="subcellular location">
    <subcellularLocation>
        <location evidence="1">Endomembrane system</location>
        <topology evidence="1">Multi-pass membrane protein</topology>
    </subcellularLocation>
</comment>
<feature type="transmembrane region" description="Helical" evidence="3">
    <location>
        <begin position="38"/>
        <end position="55"/>
    </location>
</feature>
<protein>
    <submittedName>
        <fullName evidence="5">Membrane protein</fullName>
    </submittedName>
</protein>
<dbReference type="Pfam" id="PF00892">
    <property type="entry name" value="EamA"/>
    <property type="match status" value="2"/>
</dbReference>
<dbReference type="SUPFAM" id="SSF103481">
    <property type="entry name" value="Multidrug resistance efflux transporter EmrE"/>
    <property type="match status" value="2"/>
</dbReference>
<proteinExistence type="inferred from homology"/>
<evidence type="ECO:0000256" key="2">
    <source>
        <dbReference type="ARBA" id="ARBA00007362"/>
    </source>
</evidence>
<evidence type="ECO:0000259" key="4">
    <source>
        <dbReference type="Pfam" id="PF00892"/>
    </source>
</evidence>
<feature type="transmembrane region" description="Helical" evidence="3">
    <location>
        <begin position="76"/>
        <end position="95"/>
    </location>
</feature>
<gene>
    <name evidence="5" type="ORF">N781_05415</name>
</gene>
<name>A0A0A5GD36_9BACI</name>
<organism evidence="5 6">
    <name type="scientific">Pontibacillus halophilus JSM 076056 = DSM 19796</name>
    <dbReference type="NCBI Taxonomy" id="1385510"/>
    <lineage>
        <taxon>Bacteria</taxon>
        <taxon>Bacillati</taxon>
        <taxon>Bacillota</taxon>
        <taxon>Bacilli</taxon>
        <taxon>Bacillales</taxon>
        <taxon>Bacillaceae</taxon>
        <taxon>Pontibacillus</taxon>
    </lineage>
</organism>
<feature type="domain" description="EamA" evidence="4">
    <location>
        <begin position="155"/>
        <end position="286"/>
    </location>
</feature>
<evidence type="ECO:0000313" key="5">
    <source>
        <dbReference type="EMBL" id="KGX91126.1"/>
    </source>
</evidence>
<dbReference type="EMBL" id="AVPE01000011">
    <property type="protein sequence ID" value="KGX91126.1"/>
    <property type="molecule type" value="Genomic_DNA"/>
</dbReference>
<keyword evidence="6" id="KW-1185">Reference proteome</keyword>